<evidence type="ECO:0000313" key="3">
    <source>
        <dbReference type="EMBL" id="POY73833.1"/>
    </source>
</evidence>
<proteinExistence type="predicted"/>
<evidence type="ECO:0000256" key="1">
    <source>
        <dbReference type="SAM" id="MobiDB-lite"/>
    </source>
</evidence>
<dbReference type="GO" id="GO:0044715">
    <property type="term" value="F:8-oxo-dGDP phosphatase activity"/>
    <property type="evidence" value="ECO:0007669"/>
    <property type="project" value="TreeGrafter"/>
</dbReference>
<evidence type="ECO:0000313" key="4">
    <source>
        <dbReference type="Proteomes" id="UP000237144"/>
    </source>
</evidence>
<reference evidence="3 4" key="1">
    <citation type="journal article" date="2018" name="Front. Microbiol.">
        <title>Prospects for Fungal Bioremediation of Acidic Radioactive Waste Sites: Characterization and Genome Sequence of Rhodotorula taiwanensis MD1149.</title>
        <authorList>
            <person name="Tkavc R."/>
            <person name="Matrosova V.Y."/>
            <person name="Grichenko O.E."/>
            <person name="Gostincar C."/>
            <person name="Volpe R.P."/>
            <person name="Klimenkova P."/>
            <person name="Gaidamakova E.K."/>
            <person name="Zhou C.E."/>
            <person name="Stewart B.J."/>
            <person name="Lyman M.G."/>
            <person name="Malfatti S.A."/>
            <person name="Rubinfeld B."/>
            <person name="Courtot M."/>
            <person name="Singh J."/>
            <person name="Dalgard C.L."/>
            <person name="Hamilton T."/>
            <person name="Frey K.G."/>
            <person name="Gunde-Cimerman N."/>
            <person name="Dugan L."/>
            <person name="Daly M.J."/>
        </authorList>
    </citation>
    <scope>NUCLEOTIDE SEQUENCE [LARGE SCALE GENOMIC DNA]</scope>
    <source>
        <strain evidence="3 4">MD1149</strain>
    </source>
</reference>
<dbReference type="STRING" id="741276.A0A2S5BAP0"/>
<dbReference type="CDD" id="cd03676">
    <property type="entry name" value="NUDIX_Tnr3_like"/>
    <property type="match status" value="1"/>
</dbReference>
<dbReference type="SUPFAM" id="SSF55811">
    <property type="entry name" value="Nudix"/>
    <property type="match status" value="1"/>
</dbReference>
<dbReference type="Proteomes" id="UP000237144">
    <property type="component" value="Unassembled WGS sequence"/>
</dbReference>
<feature type="compositionally biased region" description="Pro residues" evidence="1">
    <location>
        <begin position="148"/>
        <end position="159"/>
    </location>
</feature>
<dbReference type="PROSITE" id="PS51462">
    <property type="entry name" value="NUDIX"/>
    <property type="match status" value="1"/>
</dbReference>
<dbReference type="EMBL" id="PJQD01000035">
    <property type="protein sequence ID" value="POY73833.1"/>
    <property type="molecule type" value="Genomic_DNA"/>
</dbReference>
<dbReference type="AlphaFoldDB" id="A0A2S5BAP0"/>
<feature type="compositionally biased region" description="Low complexity" evidence="1">
    <location>
        <begin position="138"/>
        <end position="147"/>
    </location>
</feature>
<dbReference type="Pfam" id="PF00293">
    <property type="entry name" value="NUDIX"/>
    <property type="match status" value="1"/>
</dbReference>
<evidence type="ECO:0000259" key="2">
    <source>
        <dbReference type="PROSITE" id="PS51462"/>
    </source>
</evidence>
<dbReference type="InterPro" id="IPR000086">
    <property type="entry name" value="NUDIX_hydrolase_dom"/>
</dbReference>
<accession>A0A2S5BAP0</accession>
<organism evidence="3 4">
    <name type="scientific">Rhodotorula taiwanensis</name>
    <dbReference type="NCBI Taxonomy" id="741276"/>
    <lineage>
        <taxon>Eukaryota</taxon>
        <taxon>Fungi</taxon>
        <taxon>Dikarya</taxon>
        <taxon>Basidiomycota</taxon>
        <taxon>Pucciniomycotina</taxon>
        <taxon>Microbotryomycetes</taxon>
        <taxon>Sporidiobolales</taxon>
        <taxon>Sporidiobolaceae</taxon>
        <taxon>Rhodotorula</taxon>
    </lineage>
</organism>
<dbReference type="FunFam" id="3.90.79.10:FF:000019">
    <property type="entry name" value="Thiamin pyrophosphokinase, putative"/>
    <property type="match status" value="1"/>
</dbReference>
<dbReference type="Gene3D" id="3.90.79.10">
    <property type="entry name" value="Nucleoside Triphosphate Pyrophosphohydrolase"/>
    <property type="match status" value="1"/>
</dbReference>
<feature type="region of interest" description="Disordered" evidence="1">
    <location>
        <begin position="210"/>
        <end position="233"/>
    </location>
</feature>
<feature type="region of interest" description="Disordered" evidence="1">
    <location>
        <begin position="58"/>
        <end position="174"/>
    </location>
</feature>
<dbReference type="OrthoDB" id="10261522at2759"/>
<dbReference type="PANTHER" id="PTHR13622">
    <property type="entry name" value="THIAMIN PYROPHOSPHOKINASE"/>
    <property type="match status" value="1"/>
</dbReference>
<feature type="compositionally biased region" description="Acidic residues" evidence="1">
    <location>
        <begin position="79"/>
        <end position="90"/>
    </location>
</feature>
<sequence length="562" mass="61706">MDELHDRVDEFDGLPPGRILPLPPGVYTLLPLAEQCDNLVLPVEQEWTGQACKRRWDDHVAQQQKPSTPAAAGTADDSALADDDDDEQDEVRDPTDGSEFLTPLFLALPTPPPAQPQTAPQHRRSSASSQRPAFTAMTPMTPSLRPSSPTPSGPSPYAAPAPTDDEQHKTLSSQPIGFLRPSIVRALIEDNRRLVSMNCKPVWAFQPPIAFPPPPPKTPERRRSSIARSRSASIKMTRTQSFYEDDAATGSSGVRLEDVLQGLKAMAVSGGSSTTTTTASGPWAVGFEDWINAEGPEARREHIDRIVRGWKAKGLFPECLGGWRDEEYLIYAPAPSRGVRATFRGPREGETNPLPGSNEAFRMERSACSLFGIATFGVHCTGYVEETDDKPLRIWVPRRSPNKQTWPSMLDNTVAGGITAGDLPRMSIIRECAEEASLDPTFVAKRVRQTNVITYNYRTSDGWLSPEVQYCFDLPLPDPDSAAADAHVIPTTNPADGEVESFSLMPVEEVVQRMIDGEFKPNCALVLLDFFIRHGYLTAESDTRFLDIVSHLHSPMSLPGPA</sequence>
<gene>
    <name evidence="3" type="ORF">BMF94_3374</name>
</gene>
<keyword evidence="4" id="KW-1185">Reference proteome</keyword>
<keyword evidence="3" id="KW-0378">Hydrolase</keyword>
<feature type="domain" description="Nudix hydrolase" evidence="2">
    <location>
        <begin position="363"/>
        <end position="527"/>
    </location>
</feature>
<protein>
    <submittedName>
        <fullName evidence="3">NUDIX hydrolase</fullName>
    </submittedName>
</protein>
<name>A0A2S5BAP0_9BASI</name>
<dbReference type="PANTHER" id="PTHR13622:SF8">
    <property type="entry name" value="THIAMIN PYROPHOSPHOKINASE 1"/>
    <property type="match status" value="1"/>
</dbReference>
<comment type="caution">
    <text evidence="3">The sequence shown here is derived from an EMBL/GenBank/DDBJ whole genome shotgun (WGS) entry which is preliminary data.</text>
</comment>
<dbReference type="InterPro" id="IPR015797">
    <property type="entry name" value="NUDIX_hydrolase-like_dom_sf"/>
</dbReference>